<dbReference type="EMBL" id="BAAAZR010000001">
    <property type="protein sequence ID" value="GAA3789218.1"/>
    <property type="molecule type" value="Genomic_DNA"/>
</dbReference>
<protein>
    <recommendedName>
        <fullName evidence="5">DUF1232 domain-containing protein</fullName>
    </recommendedName>
</protein>
<gene>
    <name evidence="6" type="ORF">GCM10022226_04870</name>
</gene>
<comment type="caution">
    <text evidence="6">The sequence shown here is derived from an EMBL/GenBank/DDBJ whole genome shotgun (WGS) entry which is preliminary data.</text>
</comment>
<sequence length="112" mass="12412">MGKAGRATAAYRAYKDVSRPGSPGLMDRVRALPRMVGGALRGEYRDLGKKKLALMGMGILYIVSPIDVIPEFLPLIGVTDDFGVFLWLMTSLLGESGRYLDWEHKRVRGEVL</sequence>
<comment type="subcellular location">
    <subcellularLocation>
        <location evidence="1">Endomembrane system</location>
        <topology evidence="1">Multi-pass membrane protein</topology>
    </subcellularLocation>
</comment>
<evidence type="ECO:0000313" key="7">
    <source>
        <dbReference type="Proteomes" id="UP001500888"/>
    </source>
</evidence>
<evidence type="ECO:0000256" key="3">
    <source>
        <dbReference type="ARBA" id="ARBA00022989"/>
    </source>
</evidence>
<evidence type="ECO:0000256" key="1">
    <source>
        <dbReference type="ARBA" id="ARBA00004127"/>
    </source>
</evidence>
<dbReference type="Proteomes" id="UP001500888">
    <property type="component" value="Unassembled WGS sequence"/>
</dbReference>
<keyword evidence="3" id="KW-1133">Transmembrane helix</keyword>
<evidence type="ECO:0000256" key="4">
    <source>
        <dbReference type="ARBA" id="ARBA00023136"/>
    </source>
</evidence>
<keyword evidence="4" id="KW-0472">Membrane</keyword>
<keyword evidence="2" id="KW-0812">Transmembrane</keyword>
<proteinExistence type="predicted"/>
<name>A0ABP7H9V4_9ACTN</name>
<evidence type="ECO:0000259" key="5">
    <source>
        <dbReference type="Pfam" id="PF06803"/>
    </source>
</evidence>
<dbReference type="InterPro" id="IPR010652">
    <property type="entry name" value="DUF1232"/>
</dbReference>
<evidence type="ECO:0000256" key="2">
    <source>
        <dbReference type="ARBA" id="ARBA00022692"/>
    </source>
</evidence>
<feature type="domain" description="DUF1232" evidence="5">
    <location>
        <begin position="52"/>
        <end position="87"/>
    </location>
</feature>
<evidence type="ECO:0000313" key="6">
    <source>
        <dbReference type="EMBL" id="GAA3789218.1"/>
    </source>
</evidence>
<accession>A0ABP7H9V4</accession>
<reference evidence="7" key="1">
    <citation type="journal article" date="2019" name="Int. J. Syst. Evol. Microbiol.">
        <title>The Global Catalogue of Microorganisms (GCM) 10K type strain sequencing project: providing services to taxonomists for standard genome sequencing and annotation.</title>
        <authorList>
            <consortium name="The Broad Institute Genomics Platform"/>
            <consortium name="The Broad Institute Genome Sequencing Center for Infectious Disease"/>
            <person name="Wu L."/>
            <person name="Ma J."/>
        </authorList>
    </citation>
    <scope>NUCLEOTIDE SEQUENCE [LARGE SCALE GENOMIC DNA]</scope>
    <source>
        <strain evidence="7">JCM 16908</strain>
    </source>
</reference>
<organism evidence="6 7">
    <name type="scientific">Sphaerisporangium flaviroseum</name>
    <dbReference type="NCBI Taxonomy" id="509199"/>
    <lineage>
        <taxon>Bacteria</taxon>
        <taxon>Bacillati</taxon>
        <taxon>Actinomycetota</taxon>
        <taxon>Actinomycetes</taxon>
        <taxon>Streptosporangiales</taxon>
        <taxon>Streptosporangiaceae</taxon>
        <taxon>Sphaerisporangium</taxon>
    </lineage>
</organism>
<keyword evidence="7" id="KW-1185">Reference proteome</keyword>
<dbReference type="Pfam" id="PF06803">
    <property type="entry name" value="DUF1232"/>
    <property type="match status" value="1"/>
</dbReference>